<feature type="non-terminal residue" evidence="1">
    <location>
        <position position="153"/>
    </location>
</feature>
<gene>
    <name evidence="1" type="ORF">CCMP2556_LOCUS36587</name>
</gene>
<dbReference type="Proteomes" id="UP001642484">
    <property type="component" value="Unassembled WGS sequence"/>
</dbReference>
<proteinExistence type="predicted"/>
<accession>A0ABP0PDY3</accession>
<dbReference type="InterPro" id="IPR012340">
    <property type="entry name" value="NA-bd_OB-fold"/>
</dbReference>
<evidence type="ECO:0000313" key="1">
    <source>
        <dbReference type="EMBL" id="CAK9074245.1"/>
    </source>
</evidence>
<keyword evidence="2" id="KW-1185">Reference proteome</keyword>
<comment type="caution">
    <text evidence="1">The sequence shown here is derived from an EMBL/GenBank/DDBJ whole genome shotgun (WGS) entry which is preliminary data.</text>
</comment>
<dbReference type="SUPFAM" id="SSF50249">
    <property type="entry name" value="Nucleic acid-binding proteins"/>
    <property type="match status" value="1"/>
</dbReference>
<reference evidence="1 2" key="1">
    <citation type="submission" date="2024-02" db="EMBL/GenBank/DDBJ databases">
        <authorList>
            <person name="Chen Y."/>
            <person name="Shah S."/>
            <person name="Dougan E. K."/>
            <person name="Thang M."/>
            <person name="Chan C."/>
        </authorList>
    </citation>
    <scope>NUCLEOTIDE SEQUENCE [LARGE SCALE GENOMIC DNA]</scope>
</reference>
<sequence length="153" mass="16580">MQRRPVPREQLSALCADGWTPYEGVVLNRTDWGTLVDIGCEAPGLLMAGEELPQVSMTPKPTAALLCKLENIEEKLPLGAKTTVYVWNKSRFTGRIYLGLEPRPIKGTPLHAMPIDGVTPILGTVTRLASGYAYVDVGCEVLGRLSGNETGNE</sequence>
<protein>
    <submittedName>
        <fullName evidence="1">Uncharacterized protein</fullName>
    </submittedName>
</protein>
<organism evidence="1 2">
    <name type="scientific">Durusdinium trenchii</name>
    <dbReference type="NCBI Taxonomy" id="1381693"/>
    <lineage>
        <taxon>Eukaryota</taxon>
        <taxon>Sar</taxon>
        <taxon>Alveolata</taxon>
        <taxon>Dinophyceae</taxon>
        <taxon>Suessiales</taxon>
        <taxon>Symbiodiniaceae</taxon>
        <taxon>Durusdinium</taxon>
    </lineage>
</organism>
<evidence type="ECO:0000313" key="2">
    <source>
        <dbReference type="Proteomes" id="UP001642484"/>
    </source>
</evidence>
<name>A0ABP0PDY3_9DINO</name>
<dbReference type="EMBL" id="CAXAMN010022989">
    <property type="protein sequence ID" value="CAK9074245.1"/>
    <property type="molecule type" value="Genomic_DNA"/>
</dbReference>